<proteinExistence type="predicted"/>
<keyword evidence="1" id="KW-1133">Transmembrane helix</keyword>
<sequence length="95" mass="10534">MSEFDAGADDSRIGDLNAPARPTVKSPVWAMVMLAFCALLRFCDPIIFGKKRQVTVEKGRNNLKLIGKKERGISYPDGHKEAAADSSQGIFYLFR</sequence>
<dbReference type="KEGG" id="dfe:Dfer_2526"/>
<organism evidence="2 3">
    <name type="scientific">Dyadobacter fermentans (strain ATCC 700827 / DSM 18053 / CIP 107007 / KCTC 52180 / NS114)</name>
    <dbReference type="NCBI Taxonomy" id="471854"/>
    <lineage>
        <taxon>Bacteria</taxon>
        <taxon>Pseudomonadati</taxon>
        <taxon>Bacteroidota</taxon>
        <taxon>Cytophagia</taxon>
        <taxon>Cytophagales</taxon>
        <taxon>Spirosomataceae</taxon>
        <taxon>Dyadobacter</taxon>
    </lineage>
</organism>
<keyword evidence="1" id="KW-0812">Transmembrane</keyword>
<dbReference type="Proteomes" id="UP000002011">
    <property type="component" value="Chromosome"/>
</dbReference>
<evidence type="ECO:0000256" key="1">
    <source>
        <dbReference type="SAM" id="Phobius"/>
    </source>
</evidence>
<keyword evidence="1" id="KW-0472">Membrane</keyword>
<reference evidence="2 3" key="1">
    <citation type="journal article" date="2009" name="Stand. Genomic Sci.">
        <title>Complete genome sequence of Dyadobacter fermentans type strain (NS114).</title>
        <authorList>
            <person name="Lang E."/>
            <person name="Lapidus A."/>
            <person name="Chertkov O."/>
            <person name="Brettin T."/>
            <person name="Detter J.C."/>
            <person name="Han C."/>
            <person name="Copeland A."/>
            <person name="Glavina Del Rio T."/>
            <person name="Nolan M."/>
            <person name="Chen F."/>
            <person name="Lucas S."/>
            <person name="Tice H."/>
            <person name="Cheng J.F."/>
            <person name="Land M."/>
            <person name="Hauser L."/>
            <person name="Chang Y.J."/>
            <person name="Jeffries C.D."/>
            <person name="Kopitz M."/>
            <person name="Bruce D."/>
            <person name="Goodwin L."/>
            <person name="Pitluck S."/>
            <person name="Ovchinnikova G."/>
            <person name="Pati A."/>
            <person name="Ivanova N."/>
            <person name="Mavrommatis K."/>
            <person name="Chen A."/>
            <person name="Palaniappan K."/>
            <person name="Chain P."/>
            <person name="Bristow J."/>
            <person name="Eisen J.A."/>
            <person name="Markowitz V."/>
            <person name="Hugenholtz P."/>
            <person name="Goker M."/>
            <person name="Rohde M."/>
            <person name="Kyrpides N.C."/>
            <person name="Klenk H.P."/>
        </authorList>
    </citation>
    <scope>NUCLEOTIDE SEQUENCE [LARGE SCALE GENOMIC DNA]</scope>
    <source>
        <strain evidence="3">ATCC 700827 / DSM 18053 / CIP 107007 / KCTC 52180 / NS114</strain>
    </source>
</reference>
<gene>
    <name evidence="2" type="ordered locus">Dfer_2526</name>
</gene>
<name>C6W1L4_DYAFD</name>
<keyword evidence="3" id="KW-1185">Reference proteome</keyword>
<accession>C6W1L4</accession>
<evidence type="ECO:0000313" key="2">
    <source>
        <dbReference type="EMBL" id="ACT93744.1"/>
    </source>
</evidence>
<dbReference type="HOGENOM" id="CLU_2368369_0_0_10"/>
<feature type="transmembrane region" description="Helical" evidence="1">
    <location>
        <begin position="26"/>
        <end position="43"/>
    </location>
</feature>
<dbReference type="AlphaFoldDB" id="C6W1L4"/>
<protein>
    <submittedName>
        <fullName evidence="2">Uncharacterized protein</fullName>
    </submittedName>
</protein>
<dbReference type="EMBL" id="CP001619">
    <property type="protein sequence ID" value="ACT93744.1"/>
    <property type="molecule type" value="Genomic_DNA"/>
</dbReference>
<evidence type="ECO:0000313" key="3">
    <source>
        <dbReference type="Proteomes" id="UP000002011"/>
    </source>
</evidence>